<keyword evidence="1" id="KW-0732">Signal</keyword>
<organism evidence="3 4">
    <name type="scientific">Caenorhabditis auriculariae</name>
    <dbReference type="NCBI Taxonomy" id="2777116"/>
    <lineage>
        <taxon>Eukaryota</taxon>
        <taxon>Metazoa</taxon>
        <taxon>Ecdysozoa</taxon>
        <taxon>Nematoda</taxon>
        <taxon>Chromadorea</taxon>
        <taxon>Rhabditida</taxon>
        <taxon>Rhabditina</taxon>
        <taxon>Rhabditomorpha</taxon>
        <taxon>Rhabditoidea</taxon>
        <taxon>Rhabditidae</taxon>
        <taxon>Peloderinae</taxon>
        <taxon>Caenorhabditis</taxon>
    </lineage>
</organism>
<keyword evidence="4" id="KW-1185">Reference proteome</keyword>
<name>A0A8S1HPS0_9PELO</name>
<evidence type="ECO:0000313" key="3">
    <source>
        <dbReference type="EMBL" id="CAD6196453.1"/>
    </source>
</evidence>
<gene>
    <name evidence="3" type="ORF">CAUJ_LOCUS12367</name>
</gene>
<dbReference type="GO" id="GO:0016020">
    <property type="term" value="C:membrane"/>
    <property type="evidence" value="ECO:0007669"/>
    <property type="project" value="InterPro"/>
</dbReference>
<dbReference type="InterPro" id="IPR006202">
    <property type="entry name" value="Neur_chan_lig-bd"/>
</dbReference>
<comment type="caution">
    <text evidence="3">The sequence shown here is derived from an EMBL/GenBank/DDBJ whole genome shotgun (WGS) entry which is preliminary data.</text>
</comment>
<feature type="chain" id="PRO_5035916995" description="Neurotransmitter-gated ion-channel ligand-binding domain-containing protein" evidence="1">
    <location>
        <begin position="18"/>
        <end position="342"/>
    </location>
</feature>
<dbReference type="EMBL" id="CAJGYM010000072">
    <property type="protein sequence ID" value="CAD6196453.1"/>
    <property type="molecule type" value="Genomic_DNA"/>
</dbReference>
<feature type="domain" description="Neurotransmitter-gated ion-channel ligand-binding" evidence="2">
    <location>
        <begin position="33"/>
        <end position="214"/>
    </location>
</feature>
<dbReference type="Gene3D" id="2.70.170.10">
    <property type="entry name" value="Neurotransmitter-gated ion-channel ligand-binding domain"/>
    <property type="match status" value="1"/>
</dbReference>
<dbReference type="InterPro" id="IPR036734">
    <property type="entry name" value="Neur_chan_lig-bd_sf"/>
</dbReference>
<evidence type="ECO:0000256" key="1">
    <source>
        <dbReference type="SAM" id="SignalP"/>
    </source>
</evidence>
<dbReference type="GO" id="GO:0005230">
    <property type="term" value="F:extracellular ligand-gated monoatomic ion channel activity"/>
    <property type="evidence" value="ECO:0007669"/>
    <property type="project" value="InterPro"/>
</dbReference>
<dbReference type="Proteomes" id="UP000835052">
    <property type="component" value="Unassembled WGS sequence"/>
</dbReference>
<reference evidence="3" key="1">
    <citation type="submission" date="2020-10" db="EMBL/GenBank/DDBJ databases">
        <authorList>
            <person name="Kikuchi T."/>
        </authorList>
    </citation>
    <scope>NUCLEOTIDE SEQUENCE</scope>
    <source>
        <strain evidence="3">NKZ352</strain>
    </source>
</reference>
<proteinExistence type="predicted"/>
<accession>A0A8S1HPS0</accession>
<evidence type="ECO:0000313" key="4">
    <source>
        <dbReference type="Proteomes" id="UP000835052"/>
    </source>
</evidence>
<dbReference type="AlphaFoldDB" id="A0A8S1HPS0"/>
<evidence type="ECO:0000259" key="2">
    <source>
        <dbReference type="Pfam" id="PF02931"/>
    </source>
</evidence>
<dbReference type="Pfam" id="PF02931">
    <property type="entry name" value="Neur_chan_LBD"/>
    <property type="match status" value="1"/>
</dbReference>
<protein>
    <recommendedName>
        <fullName evidence="2">Neurotransmitter-gated ion-channel ligand-binding domain-containing protein</fullName>
    </recommendedName>
</protein>
<feature type="signal peptide" evidence="1">
    <location>
        <begin position="1"/>
        <end position="17"/>
    </location>
</feature>
<dbReference type="SUPFAM" id="SSF63712">
    <property type="entry name" value="Nicotinic receptor ligand binding domain-like"/>
    <property type="match status" value="1"/>
</dbReference>
<dbReference type="OrthoDB" id="5861496at2759"/>
<sequence length="342" mass="38832">MTSLLLLFALLMPAASGLDDLVIERRANRVEWDDLFMEYSRYHAPSSFQTINVTFDFVNFRQPVYNTFSCILELTQVWNDDRLRFNGVSSVPVPSTVHPWTPDSYIRNALRDEVAQKSLSLNFDGTFALKQRHSTKVACDWDLRDLNLDKLDIMNCSLVFSSFDNFGTTQIVYNVVETIIENKTFLEKYEVKVTKRTLKSGSFSDVNVSFLLHRAPKDIAEDAAQKALLTRMNGNDTLGSAEKRRGAEQPAAVYECLRQKQKTAGVGKKRLARLDSPGERTAGLRLFSTSPSKNLNRRFASGKKFVLLLLLLFVAIQCRRESRSFSVIDEEINETKEIAMSA</sequence>